<dbReference type="EC" id="4.1.1.84" evidence="9"/>
<dbReference type="EnsemblMetazoa" id="XM_030997525">
    <property type="protein sequence ID" value="XP_030853385"/>
    <property type="gene ID" value="LOC764606"/>
</dbReference>
<dbReference type="KEGG" id="spu:764606"/>
<comment type="similarity">
    <text evidence="2">Belongs to the MIF family.</text>
</comment>
<reference evidence="10" key="2">
    <citation type="submission" date="2021-01" db="UniProtKB">
        <authorList>
            <consortium name="EnsemblMetazoa"/>
        </authorList>
    </citation>
    <scope>IDENTIFICATION</scope>
</reference>
<name>A0A7M7PNK2_STRPU</name>
<evidence type="ECO:0000256" key="2">
    <source>
        <dbReference type="ARBA" id="ARBA00005851"/>
    </source>
</evidence>
<comment type="subunit">
    <text evidence="3">Homotrimer.</text>
</comment>
<reference evidence="11" key="1">
    <citation type="submission" date="2015-02" db="EMBL/GenBank/DDBJ databases">
        <title>Genome sequencing for Strongylocentrotus purpuratus.</title>
        <authorList>
            <person name="Murali S."/>
            <person name="Liu Y."/>
            <person name="Vee V."/>
            <person name="English A."/>
            <person name="Wang M."/>
            <person name="Skinner E."/>
            <person name="Han Y."/>
            <person name="Muzny D.M."/>
            <person name="Worley K.C."/>
            <person name="Gibbs R.A."/>
        </authorList>
    </citation>
    <scope>NUCLEOTIDE SEQUENCE</scope>
</reference>
<evidence type="ECO:0000313" key="10">
    <source>
        <dbReference type="EnsemblMetazoa" id="XP_030853385"/>
    </source>
</evidence>
<evidence type="ECO:0000256" key="5">
    <source>
        <dbReference type="ARBA" id="ARBA00022990"/>
    </source>
</evidence>
<dbReference type="RefSeq" id="XP_030853385.1">
    <property type="nucleotide sequence ID" value="XM_030997525.1"/>
</dbReference>
<comment type="subcellular location">
    <subcellularLocation>
        <location evidence="1">Cytoplasm</location>
    </subcellularLocation>
</comment>
<dbReference type="OrthoDB" id="10075298at2759"/>
<evidence type="ECO:0000256" key="6">
    <source>
        <dbReference type="ARBA" id="ARBA00023101"/>
    </source>
</evidence>
<dbReference type="SUPFAM" id="SSF55331">
    <property type="entry name" value="Tautomerase/MIF"/>
    <property type="match status" value="1"/>
</dbReference>
<evidence type="ECO:0000256" key="7">
    <source>
        <dbReference type="ARBA" id="ARBA00023239"/>
    </source>
</evidence>
<evidence type="ECO:0000256" key="1">
    <source>
        <dbReference type="ARBA" id="ARBA00004496"/>
    </source>
</evidence>
<dbReference type="GO" id="GO:0033981">
    <property type="term" value="F:D-dopachrome decarboxylase activity"/>
    <property type="evidence" value="ECO:0007669"/>
    <property type="project" value="UniProtKB-EC"/>
</dbReference>
<dbReference type="AlphaFoldDB" id="A0A7M7PNK2"/>
<dbReference type="InterPro" id="IPR014347">
    <property type="entry name" value="Tautomerase/MIF_sf"/>
</dbReference>
<protein>
    <recommendedName>
        <fullName evidence="9">D-dopachrome decarboxylase</fullName>
        <ecNumber evidence="9">4.1.1.84</ecNumber>
    </recommendedName>
</protein>
<dbReference type="InterPro" id="IPR001398">
    <property type="entry name" value="Macrophage_inhib_fac"/>
</dbReference>
<keyword evidence="4" id="KW-0963">Cytoplasm</keyword>
<dbReference type="GO" id="GO:0042438">
    <property type="term" value="P:melanin biosynthetic process"/>
    <property type="evidence" value="ECO:0007669"/>
    <property type="project" value="UniProtKB-KW"/>
</dbReference>
<dbReference type="InParanoid" id="A0A7M7PNK2"/>
<evidence type="ECO:0000313" key="11">
    <source>
        <dbReference type="Proteomes" id="UP000007110"/>
    </source>
</evidence>
<evidence type="ECO:0000256" key="9">
    <source>
        <dbReference type="ARBA" id="ARBA00038884"/>
    </source>
</evidence>
<evidence type="ECO:0000256" key="8">
    <source>
        <dbReference type="ARBA" id="ARBA00037460"/>
    </source>
</evidence>
<accession>A0A7M7PNK2</accession>
<dbReference type="PANTHER" id="PTHR11954">
    <property type="entry name" value="D-DOPACHROME DECARBOXYLASE"/>
    <property type="match status" value="1"/>
</dbReference>
<evidence type="ECO:0000256" key="3">
    <source>
        <dbReference type="ARBA" id="ARBA00011233"/>
    </source>
</evidence>
<keyword evidence="11" id="KW-1185">Reference proteome</keyword>
<proteinExistence type="inferred from homology"/>
<sequence length="123" mass="13797">MPIIEFVTNVPVEQFPEGFVARAATKVSEVLGKPLPAISISLRHEAMFRMGSDAPCLMIFAASVDNFLDQEDNRKYSKELIDFAAAEFNVQIERINLIMQTLSRWQIGLPNGVLLGDRMKQAK</sequence>
<keyword evidence="5" id="KW-0007">Acetylation</keyword>
<dbReference type="GO" id="GO:0005737">
    <property type="term" value="C:cytoplasm"/>
    <property type="evidence" value="ECO:0007669"/>
    <property type="project" value="UniProtKB-SubCell"/>
</dbReference>
<dbReference type="Proteomes" id="UP000007110">
    <property type="component" value="Unassembled WGS sequence"/>
</dbReference>
<dbReference type="GeneID" id="764606"/>
<keyword evidence="7" id="KW-0456">Lyase</keyword>
<dbReference type="PANTHER" id="PTHR11954:SF22">
    <property type="entry name" value="D-DOPACHROME DECARBOXYLASE"/>
    <property type="match status" value="1"/>
</dbReference>
<dbReference type="OMA" id="FTEFIME"/>
<dbReference type="Pfam" id="PF01187">
    <property type="entry name" value="MIF"/>
    <property type="match status" value="1"/>
</dbReference>
<organism evidence="10 11">
    <name type="scientific">Strongylocentrotus purpuratus</name>
    <name type="common">Purple sea urchin</name>
    <dbReference type="NCBI Taxonomy" id="7668"/>
    <lineage>
        <taxon>Eukaryota</taxon>
        <taxon>Metazoa</taxon>
        <taxon>Echinodermata</taxon>
        <taxon>Eleutherozoa</taxon>
        <taxon>Echinozoa</taxon>
        <taxon>Echinoidea</taxon>
        <taxon>Euechinoidea</taxon>
        <taxon>Echinacea</taxon>
        <taxon>Camarodonta</taxon>
        <taxon>Echinidea</taxon>
        <taxon>Strongylocentrotidae</taxon>
        <taxon>Strongylocentrotus</taxon>
    </lineage>
</organism>
<dbReference type="Gene3D" id="3.30.429.10">
    <property type="entry name" value="Macrophage Migration Inhibitory Factor"/>
    <property type="match status" value="1"/>
</dbReference>
<keyword evidence="6" id="KW-0470">Melanin biosynthesis</keyword>
<comment type="function">
    <text evidence="8">Tautomerization of D-dopachrome with decarboxylation to give 5,6-dihydroxyindole (DHI).</text>
</comment>
<evidence type="ECO:0000256" key="4">
    <source>
        <dbReference type="ARBA" id="ARBA00022490"/>
    </source>
</evidence>